<dbReference type="Gene3D" id="3.40.50.1820">
    <property type="entry name" value="alpha/beta hydrolase"/>
    <property type="match status" value="2"/>
</dbReference>
<dbReference type="SUPFAM" id="SSF53474">
    <property type="entry name" value="alpha/beta-Hydrolases"/>
    <property type="match status" value="1"/>
</dbReference>
<evidence type="ECO:0000256" key="2">
    <source>
        <dbReference type="ARBA" id="ARBA00022801"/>
    </source>
</evidence>
<protein>
    <submittedName>
        <fullName evidence="3">Uncharacterized protein</fullName>
    </submittedName>
</protein>
<evidence type="ECO:0000313" key="3">
    <source>
        <dbReference type="EMBL" id="KAJ1190030.1"/>
    </source>
</evidence>
<reference evidence="3" key="1">
    <citation type="journal article" date="2022" name="bioRxiv">
        <title>Sequencing and chromosome-scale assembly of the giantPleurodeles waltlgenome.</title>
        <authorList>
            <person name="Brown T."/>
            <person name="Elewa A."/>
            <person name="Iarovenko S."/>
            <person name="Subramanian E."/>
            <person name="Araus A.J."/>
            <person name="Petzold A."/>
            <person name="Susuki M."/>
            <person name="Suzuki K.-i.T."/>
            <person name="Hayashi T."/>
            <person name="Toyoda A."/>
            <person name="Oliveira C."/>
            <person name="Osipova E."/>
            <person name="Leigh N.D."/>
            <person name="Simon A."/>
            <person name="Yun M.H."/>
        </authorList>
    </citation>
    <scope>NUCLEOTIDE SEQUENCE</scope>
    <source>
        <strain evidence="3">20211129_DDA</strain>
        <tissue evidence="3">Liver</tissue>
    </source>
</reference>
<dbReference type="AlphaFoldDB" id="A0AAV7ULZ4"/>
<dbReference type="GO" id="GO:0004553">
    <property type="term" value="F:hydrolase activity, hydrolyzing O-glycosyl compounds"/>
    <property type="evidence" value="ECO:0007669"/>
    <property type="project" value="TreeGrafter"/>
</dbReference>
<evidence type="ECO:0000313" key="4">
    <source>
        <dbReference type="Proteomes" id="UP001066276"/>
    </source>
</evidence>
<accession>A0AAV7ULZ4</accession>
<dbReference type="Proteomes" id="UP001066276">
    <property type="component" value="Chromosome 3_1"/>
</dbReference>
<keyword evidence="4" id="KW-1185">Reference proteome</keyword>
<name>A0AAV7ULZ4_PLEWA</name>
<organism evidence="3 4">
    <name type="scientific">Pleurodeles waltl</name>
    <name type="common">Iberian ribbed newt</name>
    <dbReference type="NCBI Taxonomy" id="8319"/>
    <lineage>
        <taxon>Eukaryota</taxon>
        <taxon>Metazoa</taxon>
        <taxon>Chordata</taxon>
        <taxon>Craniata</taxon>
        <taxon>Vertebrata</taxon>
        <taxon>Euteleostomi</taxon>
        <taxon>Amphibia</taxon>
        <taxon>Batrachia</taxon>
        <taxon>Caudata</taxon>
        <taxon>Salamandroidea</taxon>
        <taxon>Salamandridae</taxon>
        <taxon>Pleurodelinae</taxon>
        <taxon>Pleurodeles</taxon>
    </lineage>
</organism>
<dbReference type="EMBL" id="JANPWB010000005">
    <property type="protein sequence ID" value="KAJ1190030.1"/>
    <property type="molecule type" value="Genomic_DNA"/>
</dbReference>
<comment type="caution">
    <text evidence="3">The sequence shown here is derived from an EMBL/GenBank/DDBJ whole genome shotgun (WGS) entry which is preliminary data.</text>
</comment>
<gene>
    <name evidence="3" type="ORF">NDU88_006770</name>
</gene>
<dbReference type="InterPro" id="IPR029058">
    <property type="entry name" value="AB_hydrolase_fold"/>
</dbReference>
<proteinExistence type="inferred from homology"/>
<dbReference type="PANTHER" id="PTHR16138:SF7">
    <property type="entry name" value="PALMITOYL-PROTEIN THIOESTERASE ABHD10, MITOCHONDRIAL"/>
    <property type="match status" value="1"/>
</dbReference>
<dbReference type="GO" id="GO:0005739">
    <property type="term" value="C:mitochondrion"/>
    <property type="evidence" value="ECO:0007669"/>
    <property type="project" value="TreeGrafter"/>
</dbReference>
<keyword evidence="2" id="KW-0378">Hydrolase</keyword>
<dbReference type="PANTHER" id="PTHR16138">
    <property type="entry name" value="MYCOPHENOLIC ACID ACYL-GLUCURONIDE ESTERASE, MITOCHONDRIAL"/>
    <property type="match status" value="1"/>
</dbReference>
<comment type="similarity">
    <text evidence="1">Belongs to the AB hydrolase superfamily.</text>
</comment>
<dbReference type="GO" id="GO:0008474">
    <property type="term" value="F:palmitoyl-(protein) hydrolase activity"/>
    <property type="evidence" value="ECO:0007669"/>
    <property type="project" value="TreeGrafter"/>
</dbReference>
<evidence type="ECO:0000256" key="1">
    <source>
        <dbReference type="ARBA" id="ARBA00008645"/>
    </source>
</evidence>
<dbReference type="InterPro" id="IPR052382">
    <property type="entry name" value="ABHD10_acyl-thioesterase"/>
</dbReference>
<sequence length="281" mass="31461">MGRSCTKVQGAIFLPCQCTLLLKEEIRSEVSQQASSWTRSETGAWWFTEGPPTMQMISSQSPPAESCSTMSQMQFLSRDGLPRLAYHKLSGWGPGIMYLPGYKSDMNNEKCLALEKYCSSVGRAFVRFDYRGCGQSEGNFEDSLLGEWKEDVLAVLDGLTNGPQVKEEVARNGFFNLPSSQSTTGYYRIEYSFFQEAQKHTITQRPIPIKCPIRMLHGMDDNSVPWSKAVQLAENLESRDVTVVLRTQGGHVLKDEDSLSQLMSLVRELTDTIATSKKPLS</sequence>